<sequence length="167" mass="18046">MAPQAAVGTGLGGLAVAGAGGTAVAYAAGAFGEKESKKNEEVKTYLSQALEVASKKGKEYIGKNDNNRIKVLLGESKTPKYSEALKNVWEKMTDDTSGNSLDKPSTDKNELFRETIEETNKESISTYTSKWCEHISKKPLSVIPATDSGEKNAWDAFNEACFWTKAV</sequence>
<gene>
    <name evidence="1" type="ORF">MHSWG343_00320</name>
</gene>
<dbReference type="EMBL" id="BIMN01000001">
    <property type="protein sequence ID" value="GCE63054.1"/>
    <property type="molecule type" value="Genomic_DNA"/>
</dbReference>
<proteinExistence type="predicted"/>
<evidence type="ECO:0000313" key="2">
    <source>
        <dbReference type="Proteomes" id="UP000324831"/>
    </source>
</evidence>
<comment type="caution">
    <text evidence="1">The sequence shown here is derived from an EMBL/GenBank/DDBJ whole genome shotgun (WGS) entry which is preliminary data.</text>
</comment>
<evidence type="ECO:0000313" key="1">
    <source>
        <dbReference type="EMBL" id="GCE63054.1"/>
    </source>
</evidence>
<dbReference type="AlphaFoldDB" id="A0A478FQ86"/>
<dbReference type="Proteomes" id="UP000324831">
    <property type="component" value="Unassembled WGS sequence"/>
</dbReference>
<protein>
    <submittedName>
        <fullName evidence="1">Uncharacterized protein</fullName>
    </submittedName>
</protein>
<organism evidence="1 2">
    <name type="scientific">Candidatus Mycoplasma haematohominis</name>
    <dbReference type="NCBI Taxonomy" id="1494318"/>
    <lineage>
        <taxon>Bacteria</taxon>
        <taxon>Bacillati</taxon>
        <taxon>Mycoplasmatota</taxon>
        <taxon>Mollicutes</taxon>
        <taxon>Mycoplasmataceae</taxon>
        <taxon>Mycoplasma</taxon>
    </lineage>
</organism>
<accession>A0A478FQ86</accession>
<name>A0A478FQ86_9MOLU</name>
<reference evidence="1 2" key="1">
    <citation type="submission" date="2019-01" db="EMBL/GenBank/DDBJ databases">
        <title>Draft genome sequences of Candidatus Mycoplasma haemohominis SWG34-3 identified from a patient with pyrexia, anemia and liver dysfunction.</title>
        <authorList>
            <person name="Sekizuka T."/>
            <person name="Hattori N."/>
            <person name="Katano H."/>
            <person name="Takuma T."/>
            <person name="Ito T."/>
            <person name="Arai N."/>
            <person name="Yanai R."/>
            <person name="Ishii S."/>
            <person name="Miura Y."/>
            <person name="Tokunaga T."/>
            <person name="Watanabe H."/>
            <person name="Nomura N."/>
            <person name="Eguchi J."/>
            <person name="Arai T."/>
            <person name="Hasegawa H."/>
            <person name="Nakamaki T."/>
            <person name="Wakita T."/>
            <person name="Niki Y."/>
            <person name="Kuroda M."/>
        </authorList>
    </citation>
    <scope>NUCLEOTIDE SEQUENCE [LARGE SCALE GENOMIC DNA]</scope>
    <source>
        <strain evidence="1">SWG34-3</strain>
    </source>
</reference>